<protein>
    <recommendedName>
        <fullName evidence="2">histidine kinase</fullName>
        <ecNumber evidence="2">2.7.13.3</ecNumber>
    </recommendedName>
</protein>
<dbReference type="InterPro" id="IPR050980">
    <property type="entry name" value="2C_sensor_his_kinase"/>
</dbReference>
<dbReference type="PANTHER" id="PTHR44936:SF9">
    <property type="entry name" value="SENSOR PROTEIN CREC"/>
    <property type="match status" value="1"/>
</dbReference>
<dbReference type="GO" id="GO:0000160">
    <property type="term" value="P:phosphorelay signal transduction system"/>
    <property type="evidence" value="ECO:0007669"/>
    <property type="project" value="UniProtKB-KW"/>
</dbReference>
<keyword evidence="4" id="KW-0808">Transferase</keyword>
<dbReference type="InterPro" id="IPR004358">
    <property type="entry name" value="Sig_transdc_His_kin-like_C"/>
</dbReference>
<evidence type="ECO:0000256" key="5">
    <source>
        <dbReference type="ARBA" id="ARBA00022777"/>
    </source>
</evidence>
<proteinExistence type="predicted"/>
<dbReference type="RefSeq" id="WP_184680836.1">
    <property type="nucleotide sequence ID" value="NZ_JACHLL010000001.1"/>
</dbReference>
<evidence type="ECO:0000256" key="4">
    <source>
        <dbReference type="ARBA" id="ARBA00022679"/>
    </source>
</evidence>
<dbReference type="InterPro" id="IPR003594">
    <property type="entry name" value="HATPase_dom"/>
</dbReference>
<organism evidence="8 9">
    <name type="scientific">Pseudomonas fluvialis</name>
    <dbReference type="NCBI Taxonomy" id="1793966"/>
    <lineage>
        <taxon>Bacteria</taxon>
        <taxon>Pseudomonadati</taxon>
        <taxon>Pseudomonadota</taxon>
        <taxon>Gammaproteobacteria</taxon>
        <taxon>Pseudomonadales</taxon>
        <taxon>Pseudomonadaceae</taxon>
        <taxon>Pseudomonas</taxon>
    </lineage>
</organism>
<accession>A0A7X0BQ94</accession>
<dbReference type="AlphaFoldDB" id="A0A7X0BQ94"/>
<dbReference type="EMBL" id="JACHLL010000001">
    <property type="protein sequence ID" value="MBB6340672.1"/>
    <property type="molecule type" value="Genomic_DNA"/>
</dbReference>
<evidence type="ECO:0000256" key="2">
    <source>
        <dbReference type="ARBA" id="ARBA00012438"/>
    </source>
</evidence>
<dbReference type="GO" id="GO:0004673">
    <property type="term" value="F:protein histidine kinase activity"/>
    <property type="evidence" value="ECO:0007669"/>
    <property type="project" value="UniProtKB-EC"/>
</dbReference>
<evidence type="ECO:0000256" key="1">
    <source>
        <dbReference type="ARBA" id="ARBA00000085"/>
    </source>
</evidence>
<comment type="catalytic activity">
    <reaction evidence="1">
        <text>ATP + protein L-histidine = ADP + protein N-phospho-L-histidine.</text>
        <dbReference type="EC" id="2.7.13.3"/>
    </reaction>
</comment>
<evidence type="ECO:0000256" key="6">
    <source>
        <dbReference type="ARBA" id="ARBA00023012"/>
    </source>
</evidence>
<gene>
    <name evidence="8" type="ORF">HNP49_000822</name>
</gene>
<name>A0A7X0BQ94_9PSED</name>
<evidence type="ECO:0000259" key="7">
    <source>
        <dbReference type="PROSITE" id="PS50109"/>
    </source>
</evidence>
<dbReference type="PROSITE" id="PS50109">
    <property type="entry name" value="HIS_KIN"/>
    <property type="match status" value="1"/>
</dbReference>
<dbReference type="SUPFAM" id="SSF55874">
    <property type="entry name" value="ATPase domain of HSP90 chaperone/DNA topoisomerase II/histidine kinase"/>
    <property type="match status" value="1"/>
</dbReference>
<dbReference type="Pfam" id="PF02518">
    <property type="entry name" value="HATPase_c"/>
    <property type="match status" value="1"/>
</dbReference>
<dbReference type="PANTHER" id="PTHR44936">
    <property type="entry name" value="SENSOR PROTEIN CREC"/>
    <property type="match status" value="1"/>
</dbReference>
<keyword evidence="9" id="KW-1185">Reference proteome</keyword>
<evidence type="ECO:0000313" key="8">
    <source>
        <dbReference type="EMBL" id="MBB6340672.1"/>
    </source>
</evidence>
<keyword evidence="6" id="KW-0902">Two-component regulatory system</keyword>
<keyword evidence="5 8" id="KW-0418">Kinase</keyword>
<evidence type="ECO:0000256" key="3">
    <source>
        <dbReference type="ARBA" id="ARBA00022553"/>
    </source>
</evidence>
<dbReference type="PRINTS" id="PR00344">
    <property type="entry name" value="BCTRLSENSOR"/>
</dbReference>
<evidence type="ECO:0000313" key="9">
    <source>
        <dbReference type="Proteomes" id="UP000557193"/>
    </source>
</evidence>
<dbReference type="Gene3D" id="3.30.565.10">
    <property type="entry name" value="Histidine kinase-like ATPase, C-terminal domain"/>
    <property type="match status" value="1"/>
</dbReference>
<dbReference type="Proteomes" id="UP000557193">
    <property type="component" value="Unassembled WGS sequence"/>
</dbReference>
<comment type="caution">
    <text evidence="8">The sequence shown here is derived from an EMBL/GenBank/DDBJ whole genome shotgun (WGS) entry which is preliminary data.</text>
</comment>
<keyword evidence="3" id="KW-0597">Phosphoprotein</keyword>
<dbReference type="InterPro" id="IPR036890">
    <property type="entry name" value="HATPase_C_sf"/>
</dbReference>
<reference evidence="8 9" key="1">
    <citation type="submission" date="2020-08" db="EMBL/GenBank/DDBJ databases">
        <title>Functional genomics of gut bacteria from endangered species of beetles.</title>
        <authorList>
            <person name="Carlos-Shanley C."/>
        </authorList>
    </citation>
    <scope>NUCLEOTIDE SEQUENCE [LARGE SCALE GENOMIC DNA]</scope>
    <source>
        <strain evidence="8 9">S00202</strain>
    </source>
</reference>
<dbReference type="SMART" id="SM00387">
    <property type="entry name" value="HATPase_c"/>
    <property type="match status" value="1"/>
</dbReference>
<sequence length="230" mass="25808">MSESREGLDFSTVIASTVHDMKNSLAMLTQTHNQWIRQMPEALLHTREHGVIEYEFARLNGMLVQLLGLYKLGVNQLPLQPAYLEVEDFLEEQIARHFEVLQSRHIEARCEVEEFGLMGVFDHNLIGSVVANIITNSIRYARQQLLLRAWEEQGTLVLSVCDDGEGYPEAMLAKQSDYVLGINHSTGSTGLGLYFSGRIAELHERNGVRGHIEISNGGPLGGGEFRIYLP</sequence>
<dbReference type="InterPro" id="IPR005467">
    <property type="entry name" value="His_kinase_dom"/>
</dbReference>
<feature type="domain" description="Histidine kinase" evidence="7">
    <location>
        <begin position="16"/>
        <end position="230"/>
    </location>
</feature>
<dbReference type="EC" id="2.7.13.3" evidence="2"/>